<organism evidence="3 4">
    <name type="scientific">Apodospora peruviana</name>
    <dbReference type="NCBI Taxonomy" id="516989"/>
    <lineage>
        <taxon>Eukaryota</taxon>
        <taxon>Fungi</taxon>
        <taxon>Dikarya</taxon>
        <taxon>Ascomycota</taxon>
        <taxon>Pezizomycotina</taxon>
        <taxon>Sordariomycetes</taxon>
        <taxon>Sordariomycetidae</taxon>
        <taxon>Sordariales</taxon>
        <taxon>Lasiosphaeriaceae</taxon>
        <taxon>Apodospora</taxon>
    </lineage>
</organism>
<name>A0AAE0LYV7_9PEZI</name>
<feature type="coiled-coil region" evidence="1">
    <location>
        <begin position="80"/>
        <end position="122"/>
    </location>
</feature>
<evidence type="ECO:0000256" key="2">
    <source>
        <dbReference type="SAM" id="MobiDB-lite"/>
    </source>
</evidence>
<dbReference type="AlphaFoldDB" id="A0AAE0LYV7"/>
<reference evidence="3" key="1">
    <citation type="journal article" date="2023" name="Mol. Phylogenet. Evol.">
        <title>Genome-scale phylogeny and comparative genomics of the fungal order Sordariales.</title>
        <authorList>
            <person name="Hensen N."/>
            <person name="Bonometti L."/>
            <person name="Westerberg I."/>
            <person name="Brannstrom I.O."/>
            <person name="Guillou S."/>
            <person name="Cros-Aarteil S."/>
            <person name="Calhoun S."/>
            <person name="Haridas S."/>
            <person name="Kuo A."/>
            <person name="Mondo S."/>
            <person name="Pangilinan J."/>
            <person name="Riley R."/>
            <person name="LaButti K."/>
            <person name="Andreopoulos B."/>
            <person name="Lipzen A."/>
            <person name="Chen C."/>
            <person name="Yan M."/>
            <person name="Daum C."/>
            <person name="Ng V."/>
            <person name="Clum A."/>
            <person name="Steindorff A."/>
            <person name="Ohm R.A."/>
            <person name="Martin F."/>
            <person name="Silar P."/>
            <person name="Natvig D.O."/>
            <person name="Lalanne C."/>
            <person name="Gautier V."/>
            <person name="Ament-Velasquez S.L."/>
            <person name="Kruys A."/>
            <person name="Hutchinson M.I."/>
            <person name="Powell A.J."/>
            <person name="Barry K."/>
            <person name="Miller A.N."/>
            <person name="Grigoriev I.V."/>
            <person name="Debuchy R."/>
            <person name="Gladieux P."/>
            <person name="Hiltunen Thoren M."/>
            <person name="Johannesson H."/>
        </authorList>
    </citation>
    <scope>NUCLEOTIDE SEQUENCE</scope>
    <source>
        <strain evidence="3">CBS 118394</strain>
    </source>
</reference>
<keyword evidence="4" id="KW-1185">Reference proteome</keyword>
<keyword evidence="1" id="KW-0175">Coiled coil</keyword>
<feature type="region of interest" description="Disordered" evidence="2">
    <location>
        <begin position="273"/>
        <end position="300"/>
    </location>
</feature>
<accession>A0AAE0LYV7</accession>
<dbReference type="Proteomes" id="UP001283341">
    <property type="component" value="Unassembled WGS sequence"/>
</dbReference>
<protein>
    <submittedName>
        <fullName evidence="3">Uncharacterized protein</fullName>
    </submittedName>
</protein>
<comment type="caution">
    <text evidence="3">The sequence shown here is derived from an EMBL/GenBank/DDBJ whole genome shotgun (WGS) entry which is preliminary data.</text>
</comment>
<sequence>MDKLGGPIEVDLNGDPIGQPVGNWLARVSNPLKPPAPRIVPYIAPHPPMTVNGTMPKPSTTITTMAKKTGTPDASEISTMAAMTKVMERLNKKINDMEHQVYELKEQNLEVLEKKQQFMEQAAAHSNTRSSVKTINTRLNNIEYGCSAILDRIENIERAISANLNEAFVAPGGGDGNLPTSMTATGSVRSRKKRKRMALAAGQNGMSVPSLGGGREDIEKVEELLGKVVRELALMKMQNGSEFDMESIGIAEDADGDQTNAGAPVYDKLEDEAPDTKMAVNGEEEKQQQLIKADDSEPQL</sequence>
<evidence type="ECO:0000313" key="4">
    <source>
        <dbReference type="Proteomes" id="UP001283341"/>
    </source>
</evidence>
<dbReference type="EMBL" id="JAUEDM010000008">
    <property type="protein sequence ID" value="KAK3312782.1"/>
    <property type="molecule type" value="Genomic_DNA"/>
</dbReference>
<gene>
    <name evidence="3" type="ORF">B0H66DRAFT_643947</name>
</gene>
<evidence type="ECO:0000313" key="3">
    <source>
        <dbReference type="EMBL" id="KAK3312782.1"/>
    </source>
</evidence>
<feature type="compositionally biased region" description="Basic and acidic residues" evidence="2">
    <location>
        <begin position="283"/>
        <end position="300"/>
    </location>
</feature>
<proteinExistence type="predicted"/>
<evidence type="ECO:0000256" key="1">
    <source>
        <dbReference type="SAM" id="Coils"/>
    </source>
</evidence>
<reference evidence="3" key="2">
    <citation type="submission" date="2023-06" db="EMBL/GenBank/DDBJ databases">
        <authorList>
            <consortium name="Lawrence Berkeley National Laboratory"/>
            <person name="Haridas S."/>
            <person name="Hensen N."/>
            <person name="Bonometti L."/>
            <person name="Westerberg I."/>
            <person name="Brannstrom I.O."/>
            <person name="Guillou S."/>
            <person name="Cros-Aarteil S."/>
            <person name="Calhoun S."/>
            <person name="Kuo A."/>
            <person name="Mondo S."/>
            <person name="Pangilinan J."/>
            <person name="Riley R."/>
            <person name="Labutti K."/>
            <person name="Andreopoulos B."/>
            <person name="Lipzen A."/>
            <person name="Chen C."/>
            <person name="Yanf M."/>
            <person name="Daum C."/>
            <person name="Ng V."/>
            <person name="Clum A."/>
            <person name="Steindorff A."/>
            <person name="Ohm R."/>
            <person name="Martin F."/>
            <person name="Silar P."/>
            <person name="Natvig D."/>
            <person name="Lalanne C."/>
            <person name="Gautier V."/>
            <person name="Ament-Velasquez S.L."/>
            <person name="Kruys A."/>
            <person name="Hutchinson M.I."/>
            <person name="Powell A.J."/>
            <person name="Barry K."/>
            <person name="Miller A.N."/>
            <person name="Grigoriev I.V."/>
            <person name="Debuchy R."/>
            <person name="Gladieux P."/>
            <person name="Thoren M.H."/>
            <person name="Johannesson H."/>
        </authorList>
    </citation>
    <scope>NUCLEOTIDE SEQUENCE</scope>
    <source>
        <strain evidence="3">CBS 118394</strain>
    </source>
</reference>